<comment type="catalytic activity">
    <reaction evidence="7">
        <text>prephenate + H(+) = 3-phenylpyruvate + CO2 + H2O</text>
        <dbReference type="Rhea" id="RHEA:21648"/>
        <dbReference type="ChEBI" id="CHEBI:15377"/>
        <dbReference type="ChEBI" id="CHEBI:15378"/>
        <dbReference type="ChEBI" id="CHEBI:16526"/>
        <dbReference type="ChEBI" id="CHEBI:18005"/>
        <dbReference type="ChEBI" id="CHEBI:29934"/>
        <dbReference type="EC" id="4.2.1.51"/>
    </reaction>
</comment>
<keyword evidence="4" id="KW-0057">Aromatic amino acid biosynthesis</keyword>
<evidence type="ECO:0000256" key="5">
    <source>
        <dbReference type="ARBA" id="ARBA00023222"/>
    </source>
</evidence>
<evidence type="ECO:0000313" key="10">
    <source>
        <dbReference type="EMBL" id="CUH76181.1"/>
    </source>
</evidence>
<evidence type="ECO:0000256" key="7">
    <source>
        <dbReference type="ARBA" id="ARBA00047848"/>
    </source>
</evidence>
<evidence type="ECO:0000256" key="2">
    <source>
        <dbReference type="ARBA" id="ARBA00013147"/>
    </source>
</evidence>
<feature type="domain" description="ACT" evidence="9">
    <location>
        <begin position="194"/>
        <end position="271"/>
    </location>
</feature>
<feature type="domain" description="Prephenate dehydratase" evidence="8">
    <location>
        <begin position="4"/>
        <end position="179"/>
    </location>
</feature>
<dbReference type="InterPro" id="IPR045865">
    <property type="entry name" value="ACT-like_dom_sf"/>
</dbReference>
<dbReference type="InterPro" id="IPR002912">
    <property type="entry name" value="ACT_dom"/>
</dbReference>
<dbReference type="PANTHER" id="PTHR21022:SF19">
    <property type="entry name" value="PREPHENATE DEHYDRATASE-RELATED"/>
    <property type="match status" value="1"/>
</dbReference>
<keyword evidence="5" id="KW-0584">Phenylalanine biosynthesis</keyword>
<dbReference type="Gene3D" id="3.30.70.260">
    <property type="match status" value="1"/>
</dbReference>
<dbReference type="Proteomes" id="UP000052022">
    <property type="component" value="Unassembled WGS sequence"/>
</dbReference>
<dbReference type="PANTHER" id="PTHR21022">
    <property type="entry name" value="PREPHENATE DEHYDRATASE P PROTEIN"/>
    <property type="match status" value="1"/>
</dbReference>
<dbReference type="NCBIfam" id="NF008866">
    <property type="entry name" value="PRK11899.1"/>
    <property type="match status" value="1"/>
</dbReference>
<dbReference type="SUPFAM" id="SSF53850">
    <property type="entry name" value="Periplasmic binding protein-like II"/>
    <property type="match status" value="1"/>
</dbReference>
<dbReference type="SUPFAM" id="SSF55021">
    <property type="entry name" value="ACT-like"/>
    <property type="match status" value="1"/>
</dbReference>
<gene>
    <name evidence="10" type="primary">pheA</name>
    <name evidence="10" type="ORF">TRM7557_00753</name>
</gene>
<dbReference type="OrthoDB" id="9802281at2"/>
<dbReference type="EMBL" id="CYSD01000012">
    <property type="protein sequence ID" value="CUH76181.1"/>
    <property type="molecule type" value="Genomic_DNA"/>
</dbReference>
<dbReference type="PROSITE" id="PS00857">
    <property type="entry name" value="PREPHENATE_DEHYDR_1"/>
    <property type="match status" value="1"/>
</dbReference>
<dbReference type="RefSeq" id="WP_058288858.1">
    <property type="nucleotide sequence ID" value="NZ_CYSD01000012.1"/>
</dbReference>
<protein>
    <recommendedName>
        <fullName evidence="2">prephenate dehydratase</fullName>
        <ecNumber evidence="2">4.2.1.51</ecNumber>
    </recommendedName>
</protein>
<evidence type="ECO:0000259" key="8">
    <source>
        <dbReference type="PROSITE" id="PS51171"/>
    </source>
</evidence>
<evidence type="ECO:0000256" key="6">
    <source>
        <dbReference type="ARBA" id="ARBA00023239"/>
    </source>
</evidence>
<dbReference type="InterPro" id="IPR018528">
    <property type="entry name" value="Preph_deHydtase_CS"/>
</dbReference>
<evidence type="ECO:0000259" key="9">
    <source>
        <dbReference type="PROSITE" id="PS51671"/>
    </source>
</evidence>
<dbReference type="EC" id="4.2.1.51" evidence="2"/>
<comment type="pathway">
    <text evidence="1">Amino-acid biosynthesis; L-phenylalanine biosynthesis; phenylpyruvate from prephenate: step 1/1.</text>
</comment>
<dbReference type="InterPro" id="IPR001086">
    <property type="entry name" value="Preph_deHydtase"/>
</dbReference>
<dbReference type="Pfam" id="PF00800">
    <property type="entry name" value="PDT"/>
    <property type="match status" value="1"/>
</dbReference>
<keyword evidence="11" id="KW-1185">Reference proteome</keyword>
<evidence type="ECO:0000313" key="11">
    <source>
        <dbReference type="Proteomes" id="UP000052022"/>
    </source>
</evidence>
<dbReference type="GO" id="GO:0005737">
    <property type="term" value="C:cytoplasm"/>
    <property type="evidence" value="ECO:0007669"/>
    <property type="project" value="TreeGrafter"/>
</dbReference>
<dbReference type="AlphaFoldDB" id="A0A0P1GL96"/>
<dbReference type="PROSITE" id="PS51671">
    <property type="entry name" value="ACT"/>
    <property type="match status" value="1"/>
</dbReference>
<keyword evidence="6" id="KW-0456">Lyase</keyword>
<sequence length="276" mass="30417">MTQKIAIQGELGSYSHEACRNKRPDMEVLPCRGFEDAINAVRSGEAELAMLPVENTTYGRVADIHRLLPHSGLHIIDETFVRVHINLLGVPGATVEDIEEAYSHLVLLPQCATYLSDHGIRGRVSSDNARAAREVAAKGDKRTAALASELAGEIYGLNVLARHIEDQGNNTTRFLTMSREPDLTRRGENGMMTSFVFQVRNIPAALYKAMGGFATNGVNMTKLESYMVGGSFTATQFYADIDGHPDDANVQLALDELRYFTTNVEILGVYPTDRKR</sequence>
<dbReference type="UniPathway" id="UPA00121">
    <property type="reaction ID" value="UER00345"/>
</dbReference>
<proteinExistence type="predicted"/>
<dbReference type="STRING" id="928856.SAMN04488049_10329"/>
<evidence type="ECO:0000256" key="3">
    <source>
        <dbReference type="ARBA" id="ARBA00022605"/>
    </source>
</evidence>
<evidence type="ECO:0000256" key="4">
    <source>
        <dbReference type="ARBA" id="ARBA00023141"/>
    </source>
</evidence>
<dbReference type="CDD" id="cd04905">
    <property type="entry name" value="ACT_CM-PDT"/>
    <property type="match status" value="1"/>
</dbReference>
<reference evidence="10 11" key="1">
    <citation type="submission" date="2015-09" db="EMBL/GenBank/DDBJ databases">
        <authorList>
            <consortium name="Swine Surveillance"/>
        </authorList>
    </citation>
    <scope>NUCLEOTIDE SEQUENCE [LARGE SCALE GENOMIC DNA]</scope>
    <source>
        <strain evidence="10 11">CECT 7557</strain>
    </source>
</reference>
<dbReference type="GO" id="GO:0009094">
    <property type="term" value="P:L-phenylalanine biosynthetic process"/>
    <property type="evidence" value="ECO:0007669"/>
    <property type="project" value="UniProtKB-UniPathway"/>
</dbReference>
<dbReference type="Gene3D" id="3.40.190.10">
    <property type="entry name" value="Periplasmic binding protein-like II"/>
    <property type="match status" value="2"/>
</dbReference>
<keyword evidence="3" id="KW-0028">Amino-acid biosynthesis</keyword>
<evidence type="ECO:0000256" key="1">
    <source>
        <dbReference type="ARBA" id="ARBA00004741"/>
    </source>
</evidence>
<dbReference type="CDD" id="cd13631">
    <property type="entry name" value="PBP2_Ct-PDT_like"/>
    <property type="match status" value="1"/>
</dbReference>
<dbReference type="PROSITE" id="PS51171">
    <property type="entry name" value="PREPHENATE_DEHYDR_3"/>
    <property type="match status" value="1"/>
</dbReference>
<organism evidence="10 11">
    <name type="scientific">Tritonibacter multivorans</name>
    <dbReference type="NCBI Taxonomy" id="928856"/>
    <lineage>
        <taxon>Bacteria</taxon>
        <taxon>Pseudomonadati</taxon>
        <taxon>Pseudomonadota</taxon>
        <taxon>Alphaproteobacteria</taxon>
        <taxon>Rhodobacterales</taxon>
        <taxon>Paracoccaceae</taxon>
        <taxon>Tritonibacter</taxon>
    </lineage>
</organism>
<accession>A0A0P1GL96</accession>
<name>A0A0P1GL96_9RHOB</name>
<dbReference type="GO" id="GO:0004664">
    <property type="term" value="F:prephenate dehydratase activity"/>
    <property type="evidence" value="ECO:0007669"/>
    <property type="project" value="UniProtKB-EC"/>
</dbReference>